<feature type="domain" description="Retroviral polymerase SH3-like" evidence="2">
    <location>
        <begin position="1"/>
        <end position="31"/>
    </location>
</feature>
<reference evidence="3 4" key="1">
    <citation type="submission" date="2023-03" db="EMBL/GenBank/DDBJ databases">
        <title>Genome insight into feeding habits of ladybird beetles.</title>
        <authorList>
            <person name="Li H.-S."/>
            <person name="Huang Y.-H."/>
            <person name="Pang H."/>
        </authorList>
    </citation>
    <scope>NUCLEOTIDE SEQUENCE [LARGE SCALE GENOMIC DNA]</scope>
    <source>
        <strain evidence="3">SYSU_2023b</strain>
        <tissue evidence="3">Whole body</tissue>
    </source>
</reference>
<keyword evidence="4" id="KW-1185">Reference proteome</keyword>
<evidence type="ECO:0000259" key="2">
    <source>
        <dbReference type="Pfam" id="PF25597"/>
    </source>
</evidence>
<dbReference type="InterPro" id="IPR057670">
    <property type="entry name" value="SH3_retrovirus"/>
</dbReference>
<organism evidence="3 4">
    <name type="scientific">Henosepilachna vigintioctopunctata</name>
    <dbReference type="NCBI Taxonomy" id="420089"/>
    <lineage>
        <taxon>Eukaryota</taxon>
        <taxon>Metazoa</taxon>
        <taxon>Ecdysozoa</taxon>
        <taxon>Arthropoda</taxon>
        <taxon>Hexapoda</taxon>
        <taxon>Insecta</taxon>
        <taxon>Pterygota</taxon>
        <taxon>Neoptera</taxon>
        <taxon>Endopterygota</taxon>
        <taxon>Coleoptera</taxon>
        <taxon>Polyphaga</taxon>
        <taxon>Cucujiformia</taxon>
        <taxon>Coccinelloidea</taxon>
        <taxon>Coccinellidae</taxon>
        <taxon>Epilachninae</taxon>
        <taxon>Epilachnini</taxon>
        <taxon>Henosepilachna</taxon>
    </lineage>
</organism>
<sequence length="113" mass="13117">MIGYSGNGYRVWNPREEKVVLSRSIKFDGSKNILSIREDASIETKVEVVAKVQNEIMVEIEYENENINDENMVEENVNTHKKNENISELNNPTSQKEVTTRKKPSHLNDYFID</sequence>
<evidence type="ECO:0000313" key="3">
    <source>
        <dbReference type="EMBL" id="KAK9872758.1"/>
    </source>
</evidence>
<gene>
    <name evidence="3" type="ORF">WA026_019540</name>
</gene>
<evidence type="ECO:0000256" key="1">
    <source>
        <dbReference type="SAM" id="MobiDB-lite"/>
    </source>
</evidence>
<comment type="caution">
    <text evidence="3">The sequence shown here is derived from an EMBL/GenBank/DDBJ whole genome shotgun (WGS) entry which is preliminary data.</text>
</comment>
<dbReference type="Proteomes" id="UP001431783">
    <property type="component" value="Unassembled WGS sequence"/>
</dbReference>
<dbReference type="Pfam" id="PF25597">
    <property type="entry name" value="SH3_retrovirus"/>
    <property type="match status" value="1"/>
</dbReference>
<dbReference type="AlphaFoldDB" id="A0AAW1TVM4"/>
<feature type="compositionally biased region" description="Polar residues" evidence="1">
    <location>
        <begin position="86"/>
        <end position="97"/>
    </location>
</feature>
<evidence type="ECO:0000313" key="4">
    <source>
        <dbReference type="Proteomes" id="UP001431783"/>
    </source>
</evidence>
<feature type="region of interest" description="Disordered" evidence="1">
    <location>
        <begin position="76"/>
        <end position="113"/>
    </location>
</feature>
<name>A0AAW1TVM4_9CUCU</name>
<accession>A0AAW1TVM4</accession>
<proteinExistence type="predicted"/>
<protein>
    <recommendedName>
        <fullName evidence="2">Retroviral polymerase SH3-like domain-containing protein</fullName>
    </recommendedName>
</protein>
<dbReference type="EMBL" id="JARQZJ010000013">
    <property type="protein sequence ID" value="KAK9872758.1"/>
    <property type="molecule type" value="Genomic_DNA"/>
</dbReference>